<dbReference type="Proteomes" id="UP000485058">
    <property type="component" value="Unassembled WGS sequence"/>
</dbReference>
<sequence>MMHRPTKLIQHVMHRHGRCLCLSHSLVCSTVYYSVPARDAKQQDDFRIQIPVRSCQSSKFSQPRLALAGGGWQPHHPPAPARQSTEPQLGHHSGHEAVQRSQAEHRKDVGSVYDEGVQRDAEDRRDGVDGEHHV</sequence>
<feature type="compositionally biased region" description="Basic and acidic residues" evidence="1">
    <location>
        <begin position="93"/>
        <end position="109"/>
    </location>
</feature>
<dbReference type="AlphaFoldDB" id="A0A6A0A6V7"/>
<dbReference type="EMBL" id="BLLF01003791">
    <property type="protein sequence ID" value="GFH28233.1"/>
    <property type="molecule type" value="Genomic_DNA"/>
</dbReference>
<protein>
    <submittedName>
        <fullName evidence="2">Uncharacterized protein</fullName>
    </submittedName>
</protein>
<comment type="caution">
    <text evidence="2">The sequence shown here is derived from an EMBL/GenBank/DDBJ whole genome shotgun (WGS) entry which is preliminary data.</text>
</comment>
<reference evidence="2 3" key="1">
    <citation type="submission" date="2020-02" db="EMBL/GenBank/DDBJ databases">
        <title>Draft genome sequence of Haematococcus lacustris strain NIES-144.</title>
        <authorList>
            <person name="Morimoto D."/>
            <person name="Nakagawa S."/>
            <person name="Yoshida T."/>
            <person name="Sawayama S."/>
        </authorList>
    </citation>
    <scope>NUCLEOTIDE SEQUENCE [LARGE SCALE GENOMIC DNA]</scope>
    <source>
        <strain evidence="2 3">NIES-144</strain>
    </source>
</reference>
<proteinExistence type="predicted"/>
<evidence type="ECO:0000313" key="2">
    <source>
        <dbReference type="EMBL" id="GFH28233.1"/>
    </source>
</evidence>
<evidence type="ECO:0000256" key="1">
    <source>
        <dbReference type="SAM" id="MobiDB-lite"/>
    </source>
</evidence>
<name>A0A6A0A6V7_HAELA</name>
<keyword evidence="3" id="KW-1185">Reference proteome</keyword>
<gene>
    <name evidence="2" type="ORF">HaLaN_26689</name>
</gene>
<accession>A0A6A0A6V7</accession>
<evidence type="ECO:0000313" key="3">
    <source>
        <dbReference type="Proteomes" id="UP000485058"/>
    </source>
</evidence>
<feature type="region of interest" description="Disordered" evidence="1">
    <location>
        <begin position="59"/>
        <end position="134"/>
    </location>
</feature>
<feature type="compositionally biased region" description="Basic and acidic residues" evidence="1">
    <location>
        <begin position="116"/>
        <end position="134"/>
    </location>
</feature>
<organism evidence="2 3">
    <name type="scientific">Haematococcus lacustris</name>
    <name type="common">Green alga</name>
    <name type="synonym">Haematococcus pluvialis</name>
    <dbReference type="NCBI Taxonomy" id="44745"/>
    <lineage>
        <taxon>Eukaryota</taxon>
        <taxon>Viridiplantae</taxon>
        <taxon>Chlorophyta</taxon>
        <taxon>core chlorophytes</taxon>
        <taxon>Chlorophyceae</taxon>
        <taxon>CS clade</taxon>
        <taxon>Chlamydomonadales</taxon>
        <taxon>Haematococcaceae</taxon>
        <taxon>Haematococcus</taxon>
    </lineage>
</organism>